<dbReference type="EMBL" id="CAJNJA010000001">
    <property type="protein sequence ID" value="CAE7149391.1"/>
    <property type="molecule type" value="Genomic_DNA"/>
</dbReference>
<dbReference type="InterPro" id="IPR001663">
    <property type="entry name" value="Rng_hydr_dOase-A"/>
</dbReference>
<evidence type="ECO:0000256" key="12">
    <source>
        <dbReference type="ARBA" id="ARBA00023027"/>
    </source>
</evidence>
<dbReference type="GO" id="GO:0019285">
    <property type="term" value="P:glycine betaine biosynthetic process from choline"/>
    <property type="evidence" value="ECO:0007669"/>
    <property type="project" value="UniProtKB-UniPathway"/>
</dbReference>
<proteinExistence type="inferred from homology"/>
<dbReference type="Gene3D" id="3.90.380.10">
    <property type="entry name" value="Naphthalene 1,2-dioxygenase Alpha Subunit, Chain A, domain 1"/>
    <property type="match status" value="2"/>
</dbReference>
<evidence type="ECO:0000256" key="11">
    <source>
        <dbReference type="ARBA" id="ARBA00023014"/>
    </source>
</evidence>
<evidence type="ECO:0000256" key="1">
    <source>
        <dbReference type="ARBA" id="ARBA00001962"/>
    </source>
</evidence>
<keyword evidence="12" id="KW-0520">NAD</keyword>
<dbReference type="AlphaFoldDB" id="A0A812IKZ4"/>
<evidence type="ECO:0000256" key="4">
    <source>
        <dbReference type="ARBA" id="ARBA00010848"/>
    </source>
</evidence>
<dbReference type="GO" id="GO:0051537">
    <property type="term" value="F:2 iron, 2 sulfur cluster binding"/>
    <property type="evidence" value="ECO:0007669"/>
    <property type="project" value="UniProtKB-KW"/>
</dbReference>
<comment type="catalytic activity">
    <reaction evidence="13">
        <text>choline + 2 reduced [2Fe-2S]-[ferredoxin] + O2 + 2 H(+) = betaine aldehyde hydrate + 2 oxidized [2Fe-2S]-[ferredoxin] + H2O</text>
        <dbReference type="Rhea" id="RHEA:17769"/>
        <dbReference type="Rhea" id="RHEA-COMP:10000"/>
        <dbReference type="Rhea" id="RHEA-COMP:10001"/>
        <dbReference type="ChEBI" id="CHEBI:15354"/>
        <dbReference type="ChEBI" id="CHEBI:15377"/>
        <dbReference type="ChEBI" id="CHEBI:15378"/>
        <dbReference type="ChEBI" id="CHEBI:15379"/>
        <dbReference type="ChEBI" id="CHEBI:15870"/>
        <dbReference type="ChEBI" id="CHEBI:33737"/>
        <dbReference type="ChEBI" id="CHEBI:33738"/>
        <dbReference type="EC" id="1.14.15.7"/>
    </reaction>
</comment>
<dbReference type="GO" id="GO:0005506">
    <property type="term" value="F:iron ion binding"/>
    <property type="evidence" value="ECO:0007669"/>
    <property type="project" value="InterPro"/>
</dbReference>
<evidence type="ECO:0000313" key="15">
    <source>
        <dbReference type="EMBL" id="CAE7149391.1"/>
    </source>
</evidence>
<evidence type="ECO:0000256" key="2">
    <source>
        <dbReference type="ARBA" id="ARBA00002149"/>
    </source>
</evidence>
<dbReference type="InterPro" id="IPR036922">
    <property type="entry name" value="Rieske_2Fe-2S_sf"/>
</dbReference>
<gene>
    <name evidence="15" type="primary">cntA</name>
    <name evidence="15" type="ORF">SNEC2469_LOCUS117</name>
</gene>
<keyword evidence="16" id="KW-1185">Reference proteome</keyword>
<keyword evidence="11" id="KW-0411">Iron-sulfur</keyword>
<keyword evidence="8" id="KW-0479">Metal-binding</keyword>
<dbReference type="Pfam" id="PF00355">
    <property type="entry name" value="Rieske"/>
    <property type="match status" value="1"/>
</dbReference>
<dbReference type="OrthoDB" id="426882at2759"/>
<comment type="cofactor">
    <cofactor evidence="1">
        <name>Fe cation</name>
        <dbReference type="ChEBI" id="CHEBI:24875"/>
    </cofactor>
</comment>
<dbReference type="Proteomes" id="UP000601435">
    <property type="component" value="Unassembled WGS sequence"/>
</dbReference>
<evidence type="ECO:0000256" key="7">
    <source>
        <dbReference type="ARBA" id="ARBA00022714"/>
    </source>
</evidence>
<dbReference type="EC" id="1.14.15.7" evidence="5"/>
<dbReference type="CDD" id="cd03469">
    <property type="entry name" value="Rieske_RO_Alpha_N"/>
    <property type="match status" value="1"/>
</dbReference>
<dbReference type="Gene3D" id="2.102.10.10">
    <property type="entry name" value="Rieske [2Fe-2S] iron-sulphur domain"/>
    <property type="match status" value="1"/>
</dbReference>
<evidence type="ECO:0000256" key="3">
    <source>
        <dbReference type="ARBA" id="ARBA00004866"/>
    </source>
</evidence>
<accession>A0A812IKZ4</accession>
<dbReference type="SUPFAM" id="SSF50022">
    <property type="entry name" value="ISP domain"/>
    <property type="match status" value="1"/>
</dbReference>
<dbReference type="InterPro" id="IPR017941">
    <property type="entry name" value="Rieske_2Fe-2S"/>
</dbReference>
<dbReference type="GO" id="GO:0019133">
    <property type="term" value="F:choline monooxygenase activity"/>
    <property type="evidence" value="ECO:0007669"/>
    <property type="project" value="UniProtKB-EC"/>
</dbReference>
<dbReference type="InterPro" id="IPR015879">
    <property type="entry name" value="Ring_hydroxy_dOase_asu_C_dom"/>
</dbReference>
<evidence type="ECO:0000256" key="13">
    <source>
        <dbReference type="ARBA" id="ARBA00049097"/>
    </source>
</evidence>
<comment type="caution">
    <text evidence="15">The sequence shown here is derived from an EMBL/GenBank/DDBJ whole genome shotgun (WGS) entry which is preliminary data.</text>
</comment>
<evidence type="ECO:0000256" key="8">
    <source>
        <dbReference type="ARBA" id="ARBA00022723"/>
    </source>
</evidence>
<keyword evidence="10" id="KW-0408">Iron</keyword>
<dbReference type="PROSITE" id="PS51296">
    <property type="entry name" value="RIESKE"/>
    <property type="match status" value="1"/>
</dbReference>
<evidence type="ECO:0000256" key="9">
    <source>
        <dbReference type="ARBA" id="ARBA00023002"/>
    </source>
</evidence>
<evidence type="ECO:0000313" key="16">
    <source>
        <dbReference type="Proteomes" id="UP000601435"/>
    </source>
</evidence>
<evidence type="ECO:0000259" key="14">
    <source>
        <dbReference type="PROSITE" id="PS51296"/>
    </source>
</evidence>
<dbReference type="Pfam" id="PF00848">
    <property type="entry name" value="Ring_hydroxyl_A"/>
    <property type="match status" value="1"/>
</dbReference>
<evidence type="ECO:0000256" key="10">
    <source>
        <dbReference type="ARBA" id="ARBA00023004"/>
    </source>
</evidence>
<comment type="pathway">
    <text evidence="3">Amine and polyamine biosynthesis; betaine biosynthesis via choline pathway; betaine aldehyde from choline (monooxygenase route): step 1/1.</text>
</comment>
<keyword evidence="9" id="KW-0560">Oxidoreductase</keyword>
<dbReference type="PANTHER" id="PTHR43756">
    <property type="entry name" value="CHOLINE MONOOXYGENASE, CHLOROPLASTIC"/>
    <property type="match status" value="1"/>
</dbReference>
<evidence type="ECO:0000256" key="5">
    <source>
        <dbReference type="ARBA" id="ARBA00012763"/>
    </source>
</evidence>
<dbReference type="InterPro" id="IPR015881">
    <property type="entry name" value="ARHD_Rieske_2Fe_2S"/>
</dbReference>
<reference evidence="15" key="1">
    <citation type="submission" date="2021-02" db="EMBL/GenBank/DDBJ databases">
        <authorList>
            <person name="Dougan E. K."/>
            <person name="Rhodes N."/>
            <person name="Thang M."/>
            <person name="Chan C."/>
        </authorList>
    </citation>
    <scope>NUCLEOTIDE SEQUENCE</scope>
</reference>
<comment type="similarity">
    <text evidence="4">Belongs to the choline monooxygenase family.</text>
</comment>
<feature type="domain" description="Rieske" evidence="14">
    <location>
        <begin position="52"/>
        <end position="159"/>
    </location>
</feature>
<protein>
    <recommendedName>
        <fullName evidence="6">Choline monooxygenase, chloroplastic</fullName>
        <ecNumber evidence="5">1.14.15.7</ecNumber>
    </recommendedName>
</protein>
<organism evidence="15 16">
    <name type="scientific">Symbiodinium necroappetens</name>
    <dbReference type="NCBI Taxonomy" id="1628268"/>
    <lineage>
        <taxon>Eukaryota</taxon>
        <taxon>Sar</taxon>
        <taxon>Alveolata</taxon>
        <taxon>Dinophyceae</taxon>
        <taxon>Suessiales</taxon>
        <taxon>Symbiodiniaceae</taxon>
        <taxon>Symbiodinium</taxon>
    </lineage>
</organism>
<dbReference type="UniPathway" id="UPA00529">
    <property type="reaction ID" value="UER00430"/>
</dbReference>
<dbReference type="PRINTS" id="PR00090">
    <property type="entry name" value="RNGDIOXGNASE"/>
</dbReference>
<evidence type="ECO:0000256" key="6">
    <source>
        <dbReference type="ARBA" id="ARBA00014931"/>
    </source>
</evidence>
<sequence length="380" mass="42730">MSIRKRSLPGIHTDEIAKARLPLPSGYTLPRAAYTSKEIYALECEHILRKSWLPIARIDQVPEHGSYLTLDLLGQPVMVVHGADDEIRVMSSVCLHRGAPIAQGSGKRNVFTCPYHAWSYDTTGQLRRAPLMEGAEDFTENAHRLPQIRSEVWEGFILANLDPDAQPLAPQIAAFTDYFKNFQMGDMFVAKTLTFDSGWNWKVLVENFMEAYHHIAIHSTTFEPVFHARDSRVPDNTGPWSILHMPAAFEEMPPGSATIAGLEDWQAKDLFASVIFPHFMLGIHGQGAAWYQVIPAAANHLTLKIHLMMPKSAAEHADFESMVAEMAESVSAIHQEDIEANDLVWVGLNAPMTEQGRLSPLEKSIWQLNQWWLDKMLGHD</sequence>
<keyword evidence="7" id="KW-0001">2Fe-2S</keyword>
<name>A0A812IKZ4_9DINO</name>
<dbReference type="PROSITE" id="PS00570">
    <property type="entry name" value="RING_HYDROXYL_ALPHA"/>
    <property type="match status" value="1"/>
</dbReference>
<comment type="function">
    <text evidence="2">Catalyzes the first step of the osmoprotectant glycine betaine synthesis.</text>
</comment>
<dbReference type="SUPFAM" id="SSF55961">
    <property type="entry name" value="Bet v1-like"/>
    <property type="match status" value="1"/>
</dbReference>
<dbReference type="PANTHER" id="PTHR43756:SF5">
    <property type="entry name" value="CHOLINE MONOOXYGENASE, CHLOROPLASTIC"/>
    <property type="match status" value="1"/>
</dbReference>